<dbReference type="PROSITE" id="PS51918">
    <property type="entry name" value="RADICAL_SAM"/>
    <property type="match status" value="1"/>
</dbReference>
<keyword evidence="5" id="KW-0411">Iron-sulfur</keyword>
<dbReference type="InterPro" id="IPR058240">
    <property type="entry name" value="rSAM_sf"/>
</dbReference>
<evidence type="ECO:0000256" key="4">
    <source>
        <dbReference type="ARBA" id="ARBA00023004"/>
    </source>
</evidence>
<dbReference type="InterPro" id="IPR051198">
    <property type="entry name" value="BchE-like"/>
</dbReference>
<dbReference type="InterPro" id="IPR006638">
    <property type="entry name" value="Elp3/MiaA/NifB-like_rSAM"/>
</dbReference>
<dbReference type="SUPFAM" id="SSF102114">
    <property type="entry name" value="Radical SAM enzymes"/>
    <property type="match status" value="1"/>
</dbReference>
<dbReference type="GO" id="GO:0003824">
    <property type="term" value="F:catalytic activity"/>
    <property type="evidence" value="ECO:0007669"/>
    <property type="project" value="InterPro"/>
</dbReference>
<dbReference type="EMBL" id="AP021874">
    <property type="protein sequence ID" value="BBO69086.1"/>
    <property type="molecule type" value="Genomic_DNA"/>
</dbReference>
<dbReference type="Proteomes" id="UP000427906">
    <property type="component" value="Chromosome"/>
</dbReference>
<dbReference type="SFLD" id="SFLDS00029">
    <property type="entry name" value="Radical_SAM"/>
    <property type="match status" value="1"/>
</dbReference>
<dbReference type="GO" id="GO:0051539">
    <property type="term" value="F:4 iron, 4 sulfur cluster binding"/>
    <property type="evidence" value="ECO:0007669"/>
    <property type="project" value="UniProtKB-KW"/>
</dbReference>
<dbReference type="PANTHER" id="PTHR43409">
    <property type="entry name" value="ANAEROBIC MAGNESIUM-PROTOPORPHYRIN IX MONOMETHYL ESTER CYCLASE-RELATED"/>
    <property type="match status" value="1"/>
</dbReference>
<dbReference type="GO" id="GO:0046872">
    <property type="term" value="F:metal ion binding"/>
    <property type="evidence" value="ECO:0007669"/>
    <property type="project" value="UniProtKB-KW"/>
</dbReference>
<protein>
    <submittedName>
        <fullName evidence="8">Uncharacterized protein</fullName>
    </submittedName>
</protein>
<name>A0A5K7YIU7_9BACT</name>
<dbReference type="SUPFAM" id="SSF52242">
    <property type="entry name" value="Cobalamin (vitamin B12)-binding domain"/>
    <property type="match status" value="1"/>
</dbReference>
<feature type="domain" description="B12-binding" evidence="6">
    <location>
        <begin position="1"/>
        <end position="136"/>
    </location>
</feature>
<evidence type="ECO:0000313" key="8">
    <source>
        <dbReference type="EMBL" id="BBO69086.1"/>
    </source>
</evidence>
<evidence type="ECO:0000256" key="2">
    <source>
        <dbReference type="ARBA" id="ARBA00022691"/>
    </source>
</evidence>
<dbReference type="SFLD" id="SFLDG01123">
    <property type="entry name" value="methyltransferase_(Class_B)"/>
    <property type="match status" value="1"/>
</dbReference>
<dbReference type="OrthoDB" id="9762608at2"/>
<keyword evidence="3" id="KW-0479">Metal-binding</keyword>
<feature type="domain" description="Radical SAM core" evidence="7">
    <location>
        <begin position="181"/>
        <end position="411"/>
    </location>
</feature>
<dbReference type="RefSeq" id="WP_155317165.1">
    <property type="nucleotide sequence ID" value="NZ_AP021874.1"/>
</dbReference>
<dbReference type="InterPro" id="IPR007197">
    <property type="entry name" value="rSAM"/>
</dbReference>
<accession>A0A5K7YIU7</accession>
<comment type="cofactor">
    <cofactor evidence="1">
        <name>[4Fe-4S] cluster</name>
        <dbReference type="ChEBI" id="CHEBI:49883"/>
    </cofactor>
</comment>
<reference evidence="8 9" key="1">
    <citation type="submission" date="2019-11" db="EMBL/GenBank/DDBJ databases">
        <title>Comparative genomics of hydrocarbon-degrading Desulfosarcina strains.</title>
        <authorList>
            <person name="Watanabe M."/>
            <person name="Kojima H."/>
            <person name="Fukui M."/>
        </authorList>
    </citation>
    <scope>NUCLEOTIDE SEQUENCE [LARGE SCALE GENOMIC DNA]</scope>
    <source>
        <strain evidence="8 9">PL12</strain>
    </source>
</reference>
<evidence type="ECO:0000259" key="7">
    <source>
        <dbReference type="PROSITE" id="PS51918"/>
    </source>
</evidence>
<keyword evidence="4" id="KW-0408">Iron</keyword>
<dbReference type="Pfam" id="PF02310">
    <property type="entry name" value="B12-binding"/>
    <property type="match status" value="1"/>
</dbReference>
<evidence type="ECO:0000256" key="3">
    <source>
        <dbReference type="ARBA" id="ARBA00022723"/>
    </source>
</evidence>
<dbReference type="PROSITE" id="PS51332">
    <property type="entry name" value="B12_BINDING"/>
    <property type="match status" value="1"/>
</dbReference>
<dbReference type="GO" id="GO:0031419">
    <property type="term" value="F:cobalamin binding"/>
    <property type="evidence" value="ECO:0007669"/>
    <property type="project" value="InterPro"/>
</dbReference>
<dbReference type="Gene3D" id="3.80.30.20">
    <property type="entry name" value="tm_1862 like domain"/>
    <property type="match status" value="1"/>
</dbReference>
<dbReference type="Gene3D" id="3.40.50.280">
    <property type="entry name" value="Cobalamin-binding domain"/>
    <property type="match status" value="1"/>
</dbReference>
<evidence type="ECO:0000313" key="9">
    <source>
        <dbReference type="Proteomes" id="UP000427906"/>
    </source>
</evidence>
<dbReference type="GO" id="GO:0005829">
    <property type="term" value="C:cytosol"/>
    <property type="evidence" value="ECO:0007669"/>
    <property type="project" value="TreeGrafter"/>
</dbReference>
<evidence type="ECO:0000259" key="6">
    <source>
        <dbReference type="PROSITE" id="PS51332"/>
    </source>
</evidence>
<sequence length="657" mass="75314">MKSIYFLSFNMISFVPYAFGFLKSYAEQDSGITAAYHWHPPLTTPEPVDTVVSRIVDPDLLCLSCYVWNHNQQMKIARRVKARYPDCLVVCGGPHVPEQPGDFFSRFPQADVLVHGEGEIPFARLLLELLAEKPDLERLEGISFNRSGRLVTTPMGPRLGKDLPVPSPYLNGCLDDFLGESNGGKIALWETNRGCPFACCFCDWGVRTKNKVRLHSMERVAREINYMAGRGVADIYVTDSNFGLFKRDLEIARLLVDARLRTGFPKRVRIQFAKTSNDTVFAISRLLFENDMLWGTTLSMQSVDVDVLAAVSRPHGDIGMYAELKNRYQRHQIPTYTELILGLPKETRDSFVGGICRLLEIGMHDDLRVFELALLPNAPLSQPGMREQYGLDTRFKPIRLTPPGFEREVVELVFGTGSMPHDDWAYCLIFAEMIQALHNGGFTRFVAIYLHREGLLSYRHFYEGLLDWMTADPGGSGRGVVRLKKLIADYRQNPDMPQVNRILTQPDMLELLRRYHPTRKGWPLWTWLWLSIGENRDEFYSSVADFLSLQGIEPGPLMEDLLHYQQAIMLTPEYDPRRGKAVSCRYNWQDYFFEAADLKAMETNLFYRDTHMGPGRQYPLVAGDRQAFVTAAIGYSYPYSKFRHFFHQPDCREKNSE</sequence>
<evidence type="ECO:0000256" key="1">
    <source>
        <dbReference type="ARBA" id="ARBA00001966"/>
    </source>
</evidence>
<dbReference type="KEGG" id="dalk:DSCA_30160"/>
<dbReference type="Pfam" id="PF04055">
    <property type="entry name" value="Radical_SAM"/>
    <property type="match status" value="1"/>
</dbReference>
<evidence type="ECO:0000256" key="5">
    <source>
        <dbReference type="ARBA" id="ARBA00023014"/>
    </source>
</evidence>
<dbReference type="SMART" id="SM00729">
    <property type="entry name" value="Elp3"/>
    <property type="match status" value="1"/>
</dbReference>
<dbReference type="InterPro" id="IPR034466">
    <property type="entry name" value="Methyltransferase_Class_B"/>
</dbReference>
<dbReference type="InterPro" id="IPR023404">
    <property type="entry name" value="rSAM_horseshoe"/>
</dbReference>
<dbReference type="CDD" id="cd01335">
    <property type="entry name" value="Radical_SAM"/>
    <property type="match status" value="1"/>
</dbReference>
<keyword evidence="9" id="KW-1185">Reference proteome</keyword>
<dbReference type="SFLD" id="SFLDG01082">
    <property type="entry name" value="B12-binding_domain_containing"/>
    <property type="match status" value="1"/>
</dbReference>
<dbReference type="InterPro" id="IPR006158">
    <property type="entry name" value="Cobalamin-bd"/>
</dbReference>
<dbReference type="PANTHER" id="PTHR43409:SF16">
    <property type="entry name" value="SLR0320 PROTEIN"/>
    <property type="match status" value="1"/>
</dbReference>
<proteinExistence type="predicted"/>
<keyword evidence="2" id="KW-0949">S-adenosyl-L-methionine</keyword>
<gene>
    <name evidence="8" type="ORF">DSCA_30160</name>
</gene>
<dbReference type="InterPro" id="IPR036724">
    <property type="entry name" value="Cobalamin-bd_sf"/>
</dbReference>
<organism evidence="8 9">
    <name type="scientific">Desulfosarcina alkanivorans</name>
    <dbReference type="NCBI Taxonomy" id="571177"/>
    <lineage>
        <taxon>Bacteria</taxon>
        <taxon>Pseudomonadati</taxon>
        <taxon>Thermodesulfobacteriota</taxon>
        <taxon>Desulfobacteria</taxon>
        <taxon>Desulfobacterales</taxon>
        <taxon>Desulfosarcinaceae</taxon>
        <taxon>Desulfosarcina</taxon>
    </lineage>
</organism>
<dbReference type="AlphaFoldDB" id="A0A5K7YIU7"/>